<reference evidence="6" key="1">
    <citation type="submission" date="2024-10" db="EMBL/GenBank/DDBJ databases">
        <authorList>
            <person name="Ryan C."/>
        </authorList>
    </citation>
    <scope>NUCLEOTIDE SEQUENCE [LARGE SCALE GENOMIC DNA]</scope>
</reference>
<evidence type="ECO:0000256" key="4">
    <source>
        <dbReference type="RuleBase" id="RU369080"/>
    </source>
</evidence>
<dbReference type="PROSITE" id="PS00018">
    <property type="entry name" value="EF_HAND_1"/>
    <property type="match status" value="1"/>
</dbReference>
<evidence type="ECO:0000313" key="6">
    <source>
        <dbReference type="EMBL" id="CAL4974436.1"/>
    </source>
</evidence>
<evidence type="ECO:0000256" key="1">
    <source>
        <dbReference type="ARBA" id="ARBA00022737"/>
    </source>
</evidence>
<dbReference type="GO" id="GO:0019722">
    <property type="term" value="P:calcium-mediated signaling"/>
    <property type="evidence" value="ECO:0007669"/>
    <property type="project" value="UniProtKB-UniRule"/>
</dbReference>
<dbReference type="PROSITE" id="PS50222">
    <property type="entry name" value="EF_HAND_2"/>
    <property type="match status" value="1"/>
</dbReference>
<dbReference type="InterPro" id="IPR018247">
    <property type="entry name" value="EF_Hand_1_Ca_BS"/>
</dbReference>
<keyword evidence="4" id="KW-0479">Metal-binding</keyword>
<protein>
    <recommendedName>
        <fullName evidence="4">Calcineurin B-like protein</fullName>
    </recommendedName>
</protein>
<dbReference type="SUPFAM" id="SSF47473">
    <property type="entry name" value="EF-hand"/>
    <property type="match status" value="1"/>
</dbReference>
<dbReference type="InterPro" id="IPR045198">
    <property type="entry name" value="CNBL1-10"/>
</dbReference>
<comment type="subunit">
    <text evidence="4">Homodimer. Interacts with CIPK.</text>
</comment>
<keyword evidence="2 4" id="KW-0106">Calcium</keyword>
<keyword evidence="1 4" id="KW-0677">Repeat</keyword>
<accession>A0ABC9A7Y7</accession>
<dbReference type="Pfam" id="PF13202">
    <property type="entry name" value="EF-hand_5"/>
    <property type="match status" value="1"/>
</dbReference>
<dbReference type="EMBL" id="OZ075130">
    <property type="protein sequence ID" value="CAL4974436.1"/>
    <property type="molecule type" value="Genomic_DNA"/>
</dbReference>
<dbReference type="GO" id="GO:0016020">
    <property type="term" value="C:membrane"/>
    <property type="evidence" value="ECO:0007669"/>
    <property type="project" value="UniProtKB-SubCell"/>
</dbReference>
<feature type="domain" description="EF-hand" evidence="5">
    <location>
        <begin position="150"/>
        <end position="185"/>
    </location>
</feature>
<name>A0ABC9A7Y7_9POAL</name>
<proteinExistence type="inferred from homology"/>
<keyword evidence="7" id="KW-1185">Reference proteome</keyword>
<evidence type="ECO:0000313" key="7">
    <source>
        <dbReference type="Proteomes" id="UP001497457"/>
    </source>
</evidence>
<dbReference type="InterPro" id="IPR002048">
    <property type="entry name" value="EF_hand_dom"/>
</dbReference>
<dbReference type="Gene3D" id="1.10.238.10">
    <property type="entry name" value="EF-hand"/>
    <property type="match status" value="2"/>
</dbReference>
<dbReference type="InterPro" id="IPR011992">
    <property type="entry name" value="EF-hand-dom_pair"/>
</dbReference>
<keyword evidence="4" id="KW-0472">Membrane</keyword>
<evidence type="ECO:0000259" key="5">
    <source>
        <dbReference type="PROSITE" id="PS50222"/>
    </source>
</evidence>
<dbReference type="Proteomes" id="UP001497457">
    <property type="component" value="Chromosome 20rd"/>
</dbReference>
<comment type="subcellular location">
    <subcellularLocation>
        <location evidence="4">Membrane</location>
    </subcellularLocation>
</comment>
<evidence type="ECO:0000256" key="2">
    <source>
        <dbReference type="ARBA" id="ARBA00022837"/>
    </source>
</evidence>
<gene>
    <name evidence="6" type="ORF">URODEC1_LOCUS52526</name>
</gene>
<dbReference type="GO" id="GO:0005509">
    <property type="term" value="F:calcium ion binding"/>
    <property type="evidence" value="ECO:0007669"/>
    <property type="project" value="UniProtKB-UniRule"/>
</dbReference>
<organism evidence="6 7">
    <name type="scientific">Urochloa decumbens</name>
    <dbReference type="NCBI Taxonomy" id="240449"/>
    <lineage>
        <taxon>Eukaryota</taxon>
        <taxon>Viridiplantae</taxon>
        <taxon>Streptophyta</taxon>
        <taxon>Embryophyta</taxon>
        <taxon>Tracheophyta</taxon>
        <taxon>Spermatophyta</taxon>
        <taxon>Magnoliopsida</taxon>
        <taxon>Liliopsida</taxon>
        <taxon>Poales</taxon>
        <taxon>Poaceae</taxon>
        <taxon>PACMAD clade</taxon>
        <taxon>Panicoideae</taxon>
        <taxon>Panicodae</taxon>
        <taxon>Paniceae</taxon>
        <taxon>Melinidinae</taxon>
        <taxon>Urochloa</taxon>
    </lineage>
</organism>
<comment type="similarity">
    <text evidence="3 4">Belongs to the calcineurin regulatory subunit family.</text>
</comment>
<sequence>MDSSRSSNDLASRSSLTLGELACAVLLPLLAVVDAALLAAARCFEKSPPRLLSAVDARAGRIRGGGRLTFSELAKLADESRCFSVNEVEALYELYKKISCSIINDGLIHKEELQLALFNMPSGKNLYLDRVKQMVVATLMESQVELSDDLVEAIIDKTFEDADTDKDNRISREEWKAFVLRHPSVIKKMTLPHLKDTTATFPSFIFNTQVDD</sequence>
<comment type="function">
    <text evidence="4">Acts as a calcium sensor. CBL proteins interact with CIPK serine-threonine protein kinases. Binding of a CBL protein to the regulatory NAF domain of a CIPK protein lead to the activation of the kinase in a calcium-dependent manner.</text>
</comment>
<dbReference type="PANTHER" id="PTHR23056:SF97">
    <property type="entry name" value="CALCINEURIN B-LIKE PROTEIN 10"/>
    <property type="match status" value="1"/>
</dbReference>
<evidence type="ECO:0000256" key="3">
    <source>
        <dbReference type="ARBA" id="ARBA00023774"/>
    </source>
</evidence>
<dbReference type="PANTHER" id="PTHR23056">
    <property type="entry name" value="CALCINEURIN B"/>
    <property type="match status" value="1"/>
</dbReference>
<dbReference type="AlphaFoldDB" id="A0ABC9A7Y7"/>
<dbReference type="GO" id="GO:0019900">
    <property type="term" value="F:kinase binding"/>
    <property type="evidence" value="ECO:0007669"/>
    <property type="project" value="UniProtKB-UniRule"/>
</dbReference>